<dbReference type="KEGG" id="gbn:GEOBRER4_35820"/>
<proteinExistence type="predicted"/>
<keyword evidence="2" id="KW-1185">Reference proteome</keyword>
<dbReference type="AlphaFoldDB" id="A0A6S6M3A0"/>
<name>A0A6S6M3A0_9BACT</name>
<dbReference type="SUPFAM" id="SSF52540">
    <property type="entry name" value="P-loop containing nucleoside triphosphate hydrolases"/>
    <property type="match status" value="1"/>
</dbReference>
<evidence type="ECO:0000313" key="1">
    <source>
        <dbReference type="EMBL" id="BCG48832.1"/>
    </source>
</evidence>
<accession>A0A6S6M3A0</accession>
<organism evidence="1 2">
    <name type="scientific">Citrifermentans bremense</name>
    <dbReference type="NCBI Taxonomy" id="60035"/>
    <lineage>
        <taxon>Bacteria</taxon>
        <taxon>Pseudomonadati</taxon>
        <taxon>Thermodesulfobacteriota</taxon>
        <taxon>Desulfuromonadia</taxon>
        <taxon>Geobacterales</taxon>
        <taxon>Geobacteraceae</taxon>
        <taxon>Citrifermentans</taxon>
    </lineage>
</organism>
<dbReference type="EMBL" id="AP023213">
    <property type="protein sequence ID" value="BCG48832.1"/>
    <property type="molecule type" value="Genomic_DNA"/>
</dbReference>
<evidence type="ECO:0000313" key="2">
    <source>
        <dbReference type="Proteomes" id="UP000515472"/>
    </source>
</evidence>
<protein>
    <submittedName>
        <fullName evidence="1">Uncharacterized protein</fullName>
    </submittedName>
</protein>
<gene>
    <name evidence="1" type="ORF">GEOBRER4_35820</name>
</gene>
<dbReference type="InterPro" id="IPR027417">
    <property type="entry name" value="P-loop_NTPase"/>
</dbReference>
<sequence>MNNLLDVPITSVTELTAEGAVVVMRTILRSECGYAKLPPAVLTISSRLTVADGGIDAEINIPSGIVLPNDCIFQQGLTGFQIKSGTTFKPWTPSAIRSELLNSKGELCPEVERLIRRRGRYTLVCTGHDLTPEQRNDSRHHITLVLAEVGVEGYEDLVEVFGASQIAEFAERYPGTASLLAIDPIQEAWVLDEWQRDAHMANFFEASPEQDQLIAQIRAGLQKETKHLRILGEPGLGKTRIVLEAVKDVDIAPYVLYIQHGSQFGQTRLFRQLLKCGYDKPLIVVIDELAESDLSDIWRHLKPRCGSLKIVSLDHGRDESHDEEIVRLNAPRLPDETIKKILVRGVGDSREIDRWVAICEGSPRVAQAVADNLRANPGDLLKSPATVPIWTRFLHGYGIRDEGSARQVDCVTQHLALFSRFGYEAPVGKEAEYIAELIRENDPTIGWALFQEIVQSLRARRVLQGSRTLFFVPKALHIYLWKQFWERYGRGFDFTQTFDKMPESLHAWFMNMFKFAEGTATAHIIDDILRPEGIFSKREALMSMKGSQFPSILAEANPSAVLRLLEATIGRWTDQELLAFEDNRQNLVWALEKIAVWPTLTVRAIQVLGRLAVNENANYSNNSTGTLIGLFHIGPEAAATESSPEARLPAMLKLLHAPRDAERLLGLKAIRAALDSRGMGFRIVGPEYQGLRERAKLWTPTTYGEWWQAKFVYFQTLVDETRKWPPSLQTEVCETLLEAVEQQITTPPCTELAFQVLNLLVDDPAMSPEKLNAFFWHWREYQDDGKHPEITTRLSCLERRYTRRDLASRFQRYVIDVDWMEWDDDFRERHNKVRNRAKPLVNALARRIATHPEKLNQIQHLLSPAKNSPALWHFGAQLAQNDRSRELLLSLIKLALETKHQVCLHGYLSVVQLSDPDFYAATVACFFDTESTAWLGATIALHSAYDDGLFVKCQDALEKNWIDPYLFQVLRYGRAIESVPPERVMRLLCQLHDHGGQDSLSLLIDLLESIPFNDSSQFNPDFVFGVVSRSIPDEESRNVMRGYHWKNVCLKLIKWDRSRALSMLDCLLAKMGTVYRLSYDHNVVPLANEIVKANPAGAWKIVKTHFEGALPKWRNDLFGWLKGGLSGFNEEGTKGAIADLPISEIIEWIEEDPSSRASLIAHAAPGTLDEDKGGRLTRELLYRYVECDGVQSGISASFHSGGWTGPTSDYLKRKRDKLRTWLAAGFEFEVTQWIENEVEYLDRRIEHEETNEERSRFD</sequence>
<reference evidence="1 2" key="1">
    <citation type="submission" date="2020-06" db="EMBL/GenBank/DDBJ databases">
        <title>Interaction of electrochemicaly active bacteria, Geobacter bremensis R4 on different carbon anode.</title>
        <authorList>
            <person name="Meng L."/>
            <person name="Yoshida N."/>
        </authorList>
    </citation>
    <scope>NUCLEOTIDE SEQUENCE [LARGE SCALE GENOMIC DNA]</scope>
    <source>
        <strain evidence="1 2">R4</strain>
    </source>
</reference>
<dbReference type="Proteomes" id="UP000515472">
    <property type="component" value="Chromosome"/>
</dbReference>